<dbReference type="VEuPathDB" id="FungiDB:RhiirA1_402100"/>
<dbReference type="AlphaFoldDB" id="A0A2I1HAI0"/>
<evidence type="ECO:0000313" key="1">
    <source>
        <dbReference type="EMBL" id="PKY55893.1"/>
    </source>
</evidence>
<dbReference type="VEuPathDB" id="FungiDB:RhiirFUN_016752"/>
<keyword evidence="2" id="KW-1185">Reference proteome</keyword>
<reference evidence="1 2" key="1">
    <citation type="submission" date="2015-10" db="EMBL/GenBank/DDBJ databases">
        <title>Genome analyses suggest a sexual origin of heterokaryosis in a supposedly ancient asexual fungus.</title>
        <authorList>
            <person name="Ropars J."/>
            <person name="Sedzielewska K."/>
            <person name="Noel J."/>
            <person name="Charron P."/>
            <person name="Farinelli L."/>
            <person name="Marton T."/>
            <person name="Kruger M."/>
            <person name="Pelin A."/>
            <person name="Brachmann A."/>
            <person name="Corradi N."/>
        </authorList>
    </citation>
    <scope>NUCLEOTIDE SEQUENCE [LARGE SCALE GENOMIC DNA]</scope>
    <source>
        <strain evidence="1 2">A4</strain>
    </source>
</reference>
<name>A0A2I1HAI0_9GLOM</name>
<dbReference type="VEuPathDB" id="FungiDB:FUN_011697"/>
<evidence type="ECO:0000313" key="2">
    <source>
        <dbReference type="Proteomes" id="UP000234323"/>
    </source>
</evidence>
<organism evidence="1 2">
    <name type="scientific">Rhizophagus irregularis</name>
    <dbReference type="NCBI Taxonomy" id="588596"/>
    <lineage>
        <taxon>Eukaryota</taxon>
        <taxon>Fungi</taxon>
        <taxon>Fungi incertae sedis</taxon>
        <taxon>Mucoromycota</taxon>
        <taxon>Glomeromycotina</taxon>
        <taxon>Glomeromycetes</taxon>
        <taxon>Glomerales</taxon>
        <taxon>Glomeraceae</taxon>
        <taxon>Rhizophagus</taxon>
    </lineage>
</organism>
<protein>
    <submittedName>
        <fullName evidence="1">Uncharacterized protein</fullName>
    </submittedName>
</protein>
<accession>A0A2I1HAI0</accession>
<proteinExistence type="predicted"/>
<comment type="caution">
    <text evidence="1">The sequence shown here is derived from an EMBL/GenBank/DDBJ whole genome shotgun (WGS) entry which is preliminary data.</text>
</comment>
<gene>
    <name evidence="1" type="ORF">RhiirA4_475716</name>
</gene>
<dbReference type="EMBL" id="LLXI01001998">
    <property type="protein sequence ID" value="PKY55893.1"/>
    <property type="molecule type" value="Genomic_DNA"/>
</dbReference>
<dbReference type="Proteomes" id="UP000234323">
    <property type="component" value="Unassembled WGS sequence"/>
</dbReference>
<sequence>MVVGVPLEESTKNGTLISKRTTYPACNDNNYSELVNSWCAMKSSMTVICANKDFPGTFTSDTILCNGGEVCIDYFPTENNAQAECASWYLTWDNQNSKIPCSSSSSFGGGATIDISVGATTYDVDGNPIQVAQFAIYLNNQEIVTTSNLHNVSTILHDYNSVEDGKFESCFAFSGTERVTGYFAAFGG</sequence>